<dbReference type="Proteomes" id="UP000235220">
    <property type="component" value="Chromosome 7"/>
</dbReference>
<dbReference type="AlphaFoldDB" id="A0A6P9EJ70"/>
<dbReference type="InterPro" id="IPR039299">
    <property type="entry name" value="SEOA"/>
</dbReference>
<dbReference type="InParanoid" id="A0A6P9EJ70"/>
<protein>
    <submittedName>
        <fullName evidence="4">Uncharacterized protein LOC108989452</fullName>
    </submittedName>
</protein>
<dbReference type="PANTHER" id="PTHR33232:SF18">
    <property type="entry name" value="PROTEIN SIEVE ELEMENT OCCLUSION B-LIKE"/>
    <property type="match status" value="1"/>
</dbReference>
<feature type="domain" description="Sieve element occlusion C-terminal" evidence="2">
    <location>
        <begin position="254"/>
        <end position="379"/>
    </location>
</feature>
<dbReference type="RefSeq" id="XP_035547436.1">
    <property type="nucleotide sequence ID" value="XM_035691543.1"/>
</dbReference>
<organism evidence="3 4">
    <name type="scientific">Juglans regia</name>
    <name type="common">English walnut</name>
    <dbReference type="NCBI Taxonomy" id="51240"/>
    <lineage>
        <taxon>Eukaryota</taxon>
        <taxon>Viridiplantae</taxon>
        <taxon>Streptophyta</taxon>
        <taxon>Embryophyta</taxon>
        <taxon>Tracheophyta</taxon>
        <taxon>Spermatophyta</taxon>
        <taxon>Magnoliopsida</taxon>
        <taxon>eudicotyledons</taxon>
        <taxon>Gunneridae</taxon>
        <taxon>Pentapetalae</taxon>
        <taxon>rosids</taxon>
        <taxon>fabids</taxon>
        <taxon>Fagales</taxon>
        <taxon>Juglandaceae</taxon>
        <taxon>Juglans</taxon>
    </lineage>
</organism>
<dbReference type="KEGG" id="jre:108989452"/>
<dbReference type="InterPro" id="IPR027944">
    <property type="entry name" value="SEO_C"/>
</dbReference>
<keyword evidence="3" id="KW-1185">Reference proteome</keyword>
<evidence type="ECO:0000313" key="3">
    <source>
        <dbReference type="Proteomes" id="UP000235220"/>
    </source>
</evidence>
<name>A0A6P9EJ70_JUGRE</name>
<reference evidence="4" key="1">
    <citation type="submission" date="2025-08" db="UniProtKB">
        <authorList>
            <consortium name="RefSeq"/>
        </authorList>
    </citation>
    <scope>IDENTIFICATION</scope>
    <source>
        <tissue evidence="4">Leaves</tissue>
    </source>
</reference>
<dbReference type="GO" id="GO:0010088">
    <property type="term" value="P:phloem development"/>
    <property type="evidence" value="ECO:0007669"/>
    <property type="project" value="InterPro"/>
</dbReference>
<evidence type="ECO:0000259" key="2">
    <source>
        <dbReference type="Pfam" id="PF14577"/>
    </source>
</evidence>
<feature type="region of interest" description="Disordered" evidence="1">
    <location>
        <begin position="1"/>
        <end position="28"/>
    </location>
</feature>
<evidence type="ECO:0000256" key="1">
    <source>
        <dbReference type="SAM" id="MobiDB-lite"/>
    </source>
</evidence>
<accession>A0A6P9EJ70</accession>
<dbReference type="Pfam" id="PF14577">
    <property type="entry name" value="SEO_C"/>
    <property type="match status" value="1"/>
</dbReference>
<sequence>MKTTTRDVLPKASHGDTKPKNRDGGDLSVVHVKTRRSTSSSRPKDDDAELNIFFFHDLAFLLIFCRFPNRYLSRNVLRRTIKHANEQIDVIKAYLEHKKILKRSTEVMEVFKALIFPKDVEPSLIDVSTNKSVNIEVMKQKNVLFFISSLDITLEEISVLKPVYDEISKKDQYKIVWIPIVEQWTDDLKKKFEDDKHNFFYGGKDEGGWIQQFTTKAKSLAIDPALKEAKISIELVHIGKNQKGQYDDGILGRFWDTMESFFFSKTEKKTEKDDISKETQKLLSYKSESGWVMLSKGSKVIFTGHGTTILQVVNEAEKWKGCVREIGFDVAIKQYFDNINRINCSRVDIPLGVGKIPEHMHCADCSRVMKTYMSFKCCHVDGAPNALH</sequence>
<dbReference type="PANTHER" id="PTHR33232">
    <property type="entry name" value="PROTEIN SIEVE ELEMENT OCCLUSION B-LIKE"/>
    <property type="match status" value="1"/>
</dbReference>
<dbReference type="GeneID" id="108989452"/>
<gene>
    <name evidence="4" type="primary">LOC108989452</name>
</gene>
<evidence type="ECO:0000313" key="4">
    <source>
        <dbReference type="RefSeq" id="XP_035547436.1"/>
    </source>
</evidence>
<feature type="compositionally biased region" description="Basic and acidic residues" evidence="1">
    <location>
        <begin position="1"/>
        <end position="25"/>
    </location>
</feature>
<proteinExistence type="predicted"/>
<dbReference type="OrthoDB" id="1478893at2759"/>